<name>A0A4Y3WB76_NITWI</name>
<accession>A0A4Y3WB76</accession>
<organism evidence="2 3">
    <name type="scientific">Nitrobacter winogradskyi</name>
    <name type="common">Nitrobacter agilis</name>
    <dbReference type="NCBI Taxonomy" id="913"/>
    <lineage>
        <taxon>Bacteria</taxon>
        <taxon>Pseudomonadati</taxon>
        <taxon>Pseudomonadota</taxon>
        <taxon>Alphaproteobacteria</taxon>
        <taxon>Hyphomicrobiales</taxon>
        <taxon>Nitrobacteraceae</taxon>
        <taxon>Nitrobacter</taxon>
    </lineage>
</organism>
<proteinExistence type="predicted"/>
<evidence type="ECO:0000313" key="3">
    <source>
        <dbReference type="Proteomes" id="UP000318825"/>
    </source>
</evidence>
<evidence type="ECO:0000256" key="1">
    <source>
        <dbReference type="SAM" id="SignalP"/>
    </source>
</evidence>
<dbReference type="Proteomes" id="UP000318825">
    <property type="component" value="Unassembled WGS sequence"/>
</dbReference>
<feature type="chain" id="PRO_5021281409" evidence="1">
    <location>
        <begin position="23"/>
        <end position="296"/>
    </location>
</feature>
<dbReference type="AlphaFoldDB" id="A0A4Y3WB76"/>
<dbReference type="EMBL" id="BJNF01000025">
    <property type="protein sequence ID" value="GEC15109.1"/>
    <property type="molecule type" value="Genomic_DNA"/>
</dbReference>
<gene>
    <name evidence="2" type="ORF">NWI01_10010</name>
</gene>
<feature type="signal peptide" evidence="1">
    <location>
        <begin position="1"/>
        <end position="22"/>
    </location>
</feature>
<protein>
    <submittedName>
        <fullName evidence="2">Uncharacterized protein</fullName>
    </submittedName>
</protein>
<dbReference type="RefSeq" id="WP_141382849.1">
    <property type="nucleotide sequence ID" value="NZ_BJNF01000025.1"/>
</dbReference>
<evidence type="ECO:0000313" key="2">
    <source>
        <dbReference type="EMBL" id="GEC15109.1"/>
    </source>
</evidence>
<comment type="caution">
    <text evidence="2">The sequence shown here is derived from an EMBL/GenBank/DDBJ whole genome shotgun (WGS) entry which is preliminary data.</text>
</comment>
<sequence length="296" mass="31819">MRHASIAALVAGCLCAPGLSIAQEQVIWRETQNLPVGLNLPAGMKADVLGIAVGGGYSDAKAKLQALLSEAPPAAAKPMTESERFAAERSGSDMRPPLTEETTVITMHSPGTSARVEATYIGDLRLARQLPGSGAVKIREEILVRLSAPSSGHQVLGVERRLAYDSADEPRVSEIIARLAEKFGGQPQVYNGTEYRFQFNDGAAYVPPQGTLWTDCYNYHVIDSSQNLPLANRTGTCDVLMTVRVSPGKSSDHARELTFILSDNERAKQNVGADYAFMSAYIDELAKRSSGVAPKL</sequence>
<keyword evidence="1" id="KW-0732">Signal</keyword>
<reference evidence="2 3" key="1">
    <citation type="submission" date="2019-06" db="EMBL/GenBank/DDBJ databases">
        <title>Whole genome shotgun sequence of Nitrobacter winogradskyi NBRC 14297.</title>
        <authorList>
            <person name="Hosoyama A."/>
            <person name="Uohara A."/>
            <person name="Ohji S."/>
            <person name="Ichikawa N."/>
        </authorList>
    </citation>
    <scope>NUCLEOTIDE SEQUENCE [LARGE SCALE GENOMIC DNA]</scope>
    <source>
        <strain evidence="2 3">NBRC 14297</strain>
    </source>
</reference>
<dbReference type="OrthoDB" id="8446574at2"/>